<sequence length="311" mass="34340">MYSLRPARNSERDVVAQLIYDSTNHWYESHGFGKIFQGDAEDCRVFFDVYEHLDPGCCLIAEDDDTGEIIGSCFYRERPTHFSLGIMNSSPKAAGRKVAKTLLQKIVSLSRSAGKPLRLFSSAMNLDSYSLYNRQGFVPYAVYQDVLFTVPKSGLASESLHSESADNSEIRTATEDDLGRIVEFEQQVWGISREKDWRYFLTDDSGIWQVLVCVRGEELVGVMASVRSAGCQMVGPGVSTDSMAAARLISRSLDRYRGSSVVVLIPSNDPSLIQSMYQLGGKNCELHFGQSLGDAPTINGVVVPSFLPESG</sequence>
<gene>
    <name evidence="2" type="ORF">KOR42_33590</name>
</gene>
<evidence type="ECO:0000259" key="1">
    <source>
        <dbReference type="PROSITE" id="PS51186"/>
    </source>
</evidence>
<dbReference type="PANTHER" id="PTHR47237:SF1">
    <property type="entry name" value="SLL0310 PROTEIN"/>
    <property type="match status" value="1"/>
</dbReference>
<accession>A0A5C5WNU1</accession>
<name>A0A5C5WNU1_9PLAN</name>
<keyword evidence="3" id="KW-1185">Reference proteome</keyword>
<comment type="caution">
    <text evidence="2">The sequence shown here is derived from an EMBL/GenBank/DDBJ whole genome shotgun (WGS) entry which is preliminary data.</text>
</comment>
<dbReference type="PROSITE" id="PS51186">
    <property type="entry name" value="GNAT"/>
    <property type="match status" value="1"/>
</dbReference>
<dbReference type="Proteomes" id="UP000317243">
    <property type="component" value="Unassembled WGS sequence"/>
</dbReference>
<dbReference type="InterPro" id="IPR052729">
    <property type="entry name" value="Acyl/Acetyltrans_Enzymes"/>
</dbReference>
<reference evidence="2 3" key="1">
    <citation type="submission" date="2019-02" db="EMBL/GenBank/DDBJ databases">
        <title>Deep-cultivation of Planctomycetes and their phenomic and genomic characterization uncovers novel biology.</title>
        <authorList>
            <person name="Wiegand S."/>
            <person name="Jogler M."/>
            <person name="Boedeker C."/>
            <person name="Pinto D."/>
            <person name="Vollmers J."/>
            <person name="Rivas-Marin E."/>
            <person name="Kohn T."/>
            <person name="Peeters S.H."/>
            <person name="Heuer A."/>
            <person name="Rast P."/>
            <person name="Oberbeckmann S."/>
            <person name="Bunk B."/>
            <person name="Jeske O."/>
            <person name="Meyerdierks A."/>
            <person name="Storesund J.E."/>
            <person name="Kallscheuer N."/>
            <person name="Luecker S."/>
            <person name="Lage O.M."/>
            <person name="Pohl T."/>
            <person name="Merkel B.J."/>
            <person name="Hornburger P."/>
            <person name="Mueller R.-W."/>
            <person name="Bruemmer F."/>
            <person name="Labrenz M."/>
            <person name="Spormann A.M."/>
            <person name="Op Den Camp H."/>
            <person name="Overmann J."/>
            <person name="Amann R."/>
            <person name="Jetten M.S.M."/>
            <person name="Mascher T."/>
            <person name="Medema M.H."/>
            <person name="Devos D.P."/>
            <person name="Kaster A.-K."/>
            <person name="Ovreas L."/>
            <person name="Rohde M."/>
            <person name="Galperin M.Y."/>
            <person name="Jogler C."/>
        </authorList>
    </citation>
    <scope>NUCLEOTIDE SEQUENCE [LARGE SCALE GENOMIC DNA]</scope>
    <source>
        <strain evidence="2 3">KOR42</strain>
    </source>
</reference>
<dbReference type="EMBL" id="SIHI01000010">
    <property type="protein sequence ID" value="TWT51885.1"/>
    <property type="molecule type" value="Genomic_DNA"/>
</dbReference>
<dbReference type="SUPFAM" id="SSF55729">
    <property type="entry name" value="Acyl-CoA N-acyltransferases (Nat)"/>
    <property type="match status" value="2"/>
</dbReference>
<proteinExistence type="predicted"/>
<dbReference type="Pfam" id="PF00583">
    <property type="entry name" value="Acetyltransf_1"/>
    <property type="match status" value="1"/>
</dbReference>
<dbReference type="Gene3D" id="3.40.630.90">
    <property type="match status" value="1"/>
</dbReference>
<evidence type="ECO:0000313" key="3">
    <source>
        <dbReference type="Proteomes" id="UP000317243"/>
    </source>
</evidence>
<dbReference type="PANTHER" id="PTHR47237">
    <property type="entry name" value="SLL0310 PROTEIN"/>
    <property type="match status" value="1"/>
</dbReference>
<dbReference type="RefSeq" id="WP_197441243.1">
    <property type="nucleotide sequence ID" value="NZ_SIHI01000010.1"/>
</dbReference>
<feature type="domain" description="N-acetyltransferase" evidence="1">
    <location>
        <begin position="2"/>
        <end position="157"/>
    </location>
</feature>
<dbReference type="InterPro" id="IPR000182">
    <property type="entry name" value="GNAT_dom"/>
</dbReference>
<dbReference type="GO" id="GO:0016747">
    <property type="term" value="F:acyltransferase activity, transferring groups other than amino-acyl groups"/>
    <property type="evidence" value="ECO:0007669"/>
    <property type="project" value="InterPro"/>
</dbReference>
<protein>
    <recommendedName>
        <fullName evidence="1">N-acetyltransferase domain-containing protein</fullName>
    </recommendedName>
</protein>
<dbReference type="InterPro" id="IPR016181">
    <property type="entry name" value="Acyl_CoA_acyltransferase"/>
</dbReference>
<evidence type="ECO:0000313" key="2">
    <source>
        <dbReference type="EMBL" id="TWT51885.1"/>
    </source>
</evidence>
<dbReference type="Gene3D" id="3.40.630.30">
    <property type="match status" value="1"/>
</dbReference>
<organism evidence="2 3">
    <name type="scientific">Thalassoglobus neptunius</name>
    <dbReference type="NCBI Taxonomy" id="1938619"/>
    <lineage>
        <taxon>Bacteria</taxon>
        <taxon>Pseudomonadati</taxon>
        <taxon>Planctomycetota</taxon>
        <taxon>Planctomycetia</taxon>
        <taxon>Planctomycetales</taxon>
        <taxon>Planctomycetaceae</taxon>
        <taxon>Thalassoglobus</taxon>
    </lineage>
</organism>
<dbReference type="AlphaFoldDB" id="A0A5C5WNU1"/>